<accession>D3S3B6</accession>
<proteinExistence type="predicted"/>
<dbReference type="HOGENOM" id="CLU_3263638_0_0_2"/>
<evidence type="ECO:0000313" key="2">
    <source>
        <dbReference type="Proteomes" id="UP000002613"/>
    </source>
</evidence>
<name>D3S3B6_FERPA</name>
<dbReference type="Proteomes" id="UP000002613">
    <property type="component" value="Chromosome"/>
</dbReference>
<dbReference type="EMBL" id="CP001899">
    <property type="protein sequence ID" value="ADC64749.1"/>
    <property type="molecule type" value="Genomic_DNA"/>
</dbReference>
<protein>
    <submittedName>
        <fullName evidence="1">Uncharacterized protein</fullName>
    </submittedName>
</protein>
<sequence length="41" mass="4537">MLRMCNSGWNRQGQNALDGAGWGEIMDGKREAENVERGVIS</sequence>
<dbReference type="AlphaFoldDB" id="D3S3B6"/>
<evidence type="ECO:0000313" key="1">
    <source>
        <dbReference type="EMBL" id="ADC64749.1"/>
    </source>
</evidence>
<reference evidence="1 2" key="2">
    <citation type="journal article" date="2011" name="Stand. Genomic Sci.">
        <title>Complete genome sequence of Ferroglobus placidus AEDII12DO.</title>
        <authorList>
            <person name="Anderson I."/>
            <person name="Risso C."/>
            <person name="Holmes D."/>
            <person name="Lucas S."/>
            <person name="Copeland A."/>
            <person name="Lapidus A."/>
            <person name="Cheng J.F."/>
            <person name="Bruce D."/>
            <person name="Goodwin L."/>
            <person name="Pitluck S."/>
            <person name="Saunders E."/>
            <person name="Brettin T."/>
            <person name="Detter J.C."/>
            <person name="Han C."/>
            <person name="Tapia R."/>
            <person name="Larimer F."/>
            <person name="Land M."/>
            <person name="Hauser L."/>
            <person name="Woyke T."/>
            <person name="Lovley D."/>
            <person name="Kyrpides N."/>
            <person name="Ivanova N."/>
        </authorList>
    </citation>
    <scope>NUCLEOTIDE SEQUENCE [LARGE SCALE GENOMIC DNA]</scope>
    <source>
        <strain evidence="2">DSM 10642 / AEDII12DO</strain>
    </source>
</reference>
<keyword evidence="2" id="KW-1185">Reference proteome</keyword>
<dbReference type="KEGG" id="fpl:Ferp_0576"/>
<dbReference type="PaxDb" id="589924-Ferp_0576"/>
<gene>
    <name evidence="1" type="ordered locus">Ferp_0576</name>
</gene>
<organism evidence="1 2">
    <name type="scientific">Ferroglobus placidus (strain DSM 10642 / AEDII12DO)</name>
    <dbReference type="NCBI Taxonomy" id="589924"/>
    <lineage>
        <taxon>Archaea</taxon>
        <taxon>Methanobacteriati</taxon>
        <taxon>Methanobacteriota</taxon>
        <taxon>Archaeoglobi</taxon>
        <taxon>Archaeoglobales</taxon>
        <taxon>Archaeoglobaceae</taxon>
        <taxon>Ferroglobus</taxon>
    </lineage>
</organism>
<reference evidence="2" key="1">
    <citation type="submission" date="2010-02" db="EMBL/GenBank/DDBJ databases">
        <title>Complete sequence of Ferroglobus placidus DSM 10642.</title>
        <authorList>
            <consortium name="US DOE Joint Genome Institute"/>
            <person name="Lucas S."/>
            <person name="Copeland A."/>
            <person name="Lapidus A."/>
            <person name="Cheng J.-F."/>
            <person name="Bruce D."/>
            <person name="Goodwin L."/>
            <person name="Pitluck S."/>
            <person name="Saunders E."/>
            <person name="Brettin T."/>
            <person name="Detter J.C."/>
            <person name="Han C."/>
            <person name="Tapia R."/>
            <person name="Larimer F."/>
            <person name="Land M."/>
            <person name="Hauser L."/>
            <person name="Kyrpides N."/>
            <person name="Ivanova N."/>
            <person name="Holmes D."/>
            <person name="Lovley D."/>
            <person name="Kyrpides N."/>
            <person name="Anderson I.J."/>
            <person name="Woyke T."/>
        </authorList>
    </citation>
    <scope>NUCLEOTIDE SEQUENCE [LARGE SCALE GENOMIC DNA]</scope>
    <source>
        <strain evidence="2">DSM 10642 / AEDII12DO</strain>
    </source>
</reference>